<dbReference type="GO" id="GO:0016757">
    <property type="term" value="F:glycosyltransferase activity"/>
    <property type="evidence" value="ECO:0007669"/>
    <property type="project" value="InterPro"/>
</dbReference>
<dbReference type="Proteomes" id="UP000478417">
    <property type="component" value="Unassembled WGS sequence"/>
</dbReference>
<organism evidence="3 4">
    <name type="scientific">Oceanipulchritudo coccoides</name>
    <dbReference type="NCBI Taxonomy" id="2706888"/>
    <lineage>
        <taxon>Bacteria</taxon>
        <taxon>Pseudomonadati</taxon>
        <taxon>Verrucomicrobiota</taxon>
        <taxon>Opitutia</taxon>
        <taxon>Puniceicoccales</taxon>
        <taxon>Oceanipulchritudinaceae</taxon>
        <taxon>Oceanipulchritudo</taxon>
    </lineage>
</organism>
<dbReference type="InterPro" id="IPR001296">
    <property type="entry name" value="Glyco_trans_1"/>
</dbReference>
<dbReference type="EMBL" id="JAAGNX010000003">
    <property type="protein sequence ID" value="NDV63032.1"/>
    <property type="molecule type" value="Genomic_DNA"/>
</dbReference>
<dbReference type="GO" id="GO:0009103">
    <property type="term" value="P:lipopolysaccharide biosynthetic process"/>
    <property type="evidence" value="ECO:0007669"/>
    <property type="project" value="TreeGrafter"/>
</dbReference>
<dbReference type="Pfam" id="PF00534">
    <property type="entry name" value="Glycos_transf_1"/>
    <property type="match status" value="1"/>
</dbReference>
<sequence>MHLFIDASNLRRGGGVTHLQEILQVADLKRHGFSKVTVWAPKRTLERIGDIPLVERRTHPLIDKGRIHGVIFRRHLLDRQIEPDVNLLWAPGGTYQGSFRPYVTMLRNFLPFDFPERARFKYRWAYVRLVYLKHVQTKSFKRATGLIHISQKAHDVLNEMTDLSKVRQTVIHHGLSERFLMLPRPQRQVEDFTEKTPARLLYISHINLYKHQDKLIQAVAKVRERGIPAEIHLVGPALPAAKRMFDPLAARLDPEKKWIKWHGEIPYFEVREHTQQADLYTCTSTCETFGMVLLEAMGSGLPVVCSDRSALPEIQGDTGLKVDPENVTELAHAIEKMLRDKALRMEYAMKAYDRAKTFTWERCAEETFEFLRACATQSAKH</sequence>
<dbReference type="AlphaFoldDB" id="A0A6B2M409"/>
<protein>
    <submittedName>
        <fullName evidence="3">Glycosyltransferase family 4 protein</fullName>
    </submittedName>
</protein>
<dbReference type="PANTHER" id="PTHR46401:SF2">
    <property type="entry name" value="GLYCOSYLTRANSFERASE WBBK-RELATED"/>
    <property type="match status" value="1"/>
</dbReference>
<dbReference type="CDD" id="cd03809">
    <property type="entry name" value="GT4_MtfB-like"/>
    <property type="match status" value="1"/>
</dbReference>
<gene>
    <name evidence="3" type="ORF">G0Q06_11260</name>
</gene>
<accession>A0A6B2M409</accession>
<dbReference type="SUPFAM" id="SSF53756">
    <property type="entry name" value="UDP-Glycosyltransferase/glycogen phosphorylase"/>
    <property type="match status" value="1"/>
</dbReference>
<name>A0A6B2M409_9BACT</name>
<evidence type="ECO:0000259" key="2">
    <source>
        <dbReference type="Pfam" id="PF00534"/>
    </source>
</evidence>
<evidence type="ECO:0000313" key="4">
    <source>
        <dbReference type="Proteomes" id="UP000478417"/>
    </source>
</evidence>
<dbReference type="PANTHER" id="PTHR46401">
    <property type="entry name" value="GLYCOSYLTRANSFERASE WBBK-RELATED"/>
    <property type="match status" value="1"/>
</dbReference>
<keyword evidence="1 3" id="KW-0808">Transferase</keyword>
<dbReference type="Gene3D" id="3.40.50.2000">
    <property type="entry name" value="Glycogen Phosphorylase B"/>
    <property type="match status" value="2"/>
</dbReference>
<comment type="caution">
    <text evidence="3">The sequence shown here is derived from an EMBL/GenBank/DDBJ whole genome shotgun (WGS) entry which is preliminary data.</text>
</comment>
<dbReference type="RefSeq" id="WP_163965970.1">
    <property type="nucleotide sequence ID" value="NZ_JAAGNX010000003.1"/>
</dbReference>
<reference evidence="3 4" key="1">
    <citation type="submission" date="2020-02" db="EMBL/GenBank/DDBJ databases">
        <title>Albibacoteraceae fam. nov., the first described family within the subdivision 4 Verrucomicrobia.</title>
        <authorList>
            <person name="Xi F."/>
        </authorList>
    </citation>
    <scope>NUCLEOTIDE SEQUENCE [LARGE SCALE GENOMIC DNA]</scope>
    <source>
        <strain evidence="3 4">CK1056</strain>
    </source>
</reference>
<feature type="domain" description="Glycosyl transferase family 1" evidence="2">
    <location>
        <begin position="194"/>
        <end position="352"/>
    </location>
</feature>
<evidence type="ECO:0000256" key="1">
    <source>
        <dbReference type="ARBA" id="ARBA00022679"/>
    </source>
</evidence>
<keyword evidence="4" id="KW-1185">Reference proteome</keyword>
<proteinExistence type="predicted"/>
<evidence type="ECO:0000313" key="3">
    <source>
        <dbReference type="EMBL" id="NDV63032.1"/>
    </source>
</evidence>